<dbReference type="EMBL" id="AXCV01000140">
    <property type="protein sequence ID" value="KGO31968.1"/>
    <property type="molecule type" value="Genomic_DNA"/>
</dbReference>
<accession>A0ABR4XR71</accession>
<gene>
    <name evidence="3" type="ORF">Q757_03880</name>
</gene>
<feature type="transmembrane region" description="Helical" evidence="1">
    <location>
        <begin position="112"/>
        <end position="130"/>
    </location>
</feature>
<feature type="domain" description="Acyltransferase 3" evidence="2">
    <location>
        <begin position="14"/>
        <end position="114"/>
    </location>
</feature>
<feature type="transmembrane region" description="Helical" evidence="1">
    <location>
        <begin position="12"/>
        <end position="33"/>
    </location>
</feature>
<protein>
    <recommendedName>
        <fullName evidence="2">Acyltransferase 3 domain-containing protein</fullName>
    </recommendedName>
</protein>
<sequence length="165" mass="18853">MEKKKISENKSFIKGLEGLRAISVLGVILFHLWPNIFAGGFSGVTVFFVISGFLMTRIILKGFKNGTFSFWDFYKRRFWRPYPAFFIMLLSATGIVSLFFPDALFGIRGNFFSNIFMSITGIKLFILFLISQQATTGKFSPICGLSRLKLSFTYYGRCFYSLSLN</sequence>
<evidence type="ECO:0000256" key="1">
    <source>
        <dbReference type="SAM" id="Phobius"/>
    </source>
</evidence>
<dbReference type="Pfam" id="PF01757">
    <property type="entry name" value="Acyl_transf_3"/>
    <property type="match status" value="1"/>
</dbReference>
<name>A0ABR4XR71_9LACO</name>
<keyword evidence="1" id="KW-1133">Transmembrane helix</keyword>
<dbReference type="PANTHER" id="PTHR23028">
    <property type="entry name" value="ACETYLTRANSFERASE"/>
    <property type="match status" value="1"/>
</dbReference>
<dbReference type="PANTHER" id="PTHR23028:SF53">
    <property type="entry name" value="ACYL_TRANSF_3 DOMAIN-CONTAINING PROTEIN"/>
    <property type="match status" value="1"/>
</dbReference>
<dbReference type="InterPro" id="IPR050879">
    <property type="entry name" value="Acyltransferase_3"/>
</dbReference>
<dbReference type="InterPro" id="IPR002656">
    <property type="entry name" value="Acyl_transf_3_dom"/>
</dbReference>
<keyword evidence="4" id="KW-1185">Reference proteome</keyword>
<feature type="transmembrane region" description="Helical" evidence="1">
    <location>
        <begin position="39"/>
        <end position="60"/>
    </location>
</feature>
<evidence type="ECO:0000313" key="3">
    <source>
        <dbReference type="EMBL" id="KGO31968.1"/>
    </source>
</evidence>
<proteinExistence type="predicted"/>
<evidence type="ECO:0000313" key="4">
    <source>
        <dbReference type="Proteomes" id="UP000030023"/>
    </source>
</evidence>
<reference evidence="3 4" key="1">
    <citation type="journal article" date="2014" name="Antonie Van Leeuwenhoek">
        <title>Oenococcus alcoholitolerans sp. nov., a lactic acid bacteria isolated from cachaca and ethanol fermentation processes.</title>
        <authorList>
            <person name="Badotti F."/>
            <person name="Moreira A.P."/>
            <person name="Tonon L.A."/>
            <person name="de Lucena B.T."/>
            <person name="Gomes Fde C."/>
            <person name="Kruger R."/>
            <person name="Thompson C.C."/>
            <person name="de Morais M.A.Jr."/>
            <person name="Rosa C.A."/>
            <person name="Thompson F.L."/>
        </authorList>
    </citation>
    <scope>NUCLEOTIDE SEQUENCE [LARGE SCALE GENOMIC DNA]</scope>
    <source>
        <strain evidence="3 4">UFRJ-M7.2.18</strain>
    </source>
</reference>
<dbReference type="Proteomes" id="UP000030023">
    <property type="component" value="Unassembled WGS sequence"/>
</dbReference>
<keyword evidence="1" id="KW-0812">Transmembrane</keyword>
<feature type="transmembrane region" description="Helical" evidence="1">
    <location>
        <begin position="81"/>
        <end position="100"/>
    </location>
</feature>
<organism evidence="3 4">
    <name type="scientific">Oenococcus alcoholitolerans</name>
    <dbReference type="NCBI Taxonomy" id="931074"/>
    <lineage>
        <taxon>Bacteria</taxon>
        <taxon>Bacillati</taxon>
        <taxon>Bacillota</taxon>
        <taxon>Bacilli</taxon>
        <taxon>Lactobacillales</taxon>
        <taxon>Lactobacillaceae</taxon>
        <taxon>Oenococcus</taxon>
    </lineage>
</organism>
<evidence type="ECO:0000259" key="2">
    <source>
        <dbReference type="Pfam" id="PF01757"/>
    </source>
</evidence>
<comment type="caution">
    <text evidence="3">The sequence shown here is derived from an EMBL/GenBank/DDBJ whole genome shotgun (WGS) entry which is preliminary data.</text>
</comment>
<keyword evidence="1" id="KW-0472">Membrane</keyword>